<dbReference type="GO" id="GO:0004029">
    <property type="term" value="F:aldehyde dehydrogenase (NAD+) activity"/>
    <property type="evidence" value="ECO:0007669"/>
    <property type="project" value="TreeGrafter"/>
</dbReference>
<reference evidence="4" key="1">
    <citation type="submission" date="2016-10" db="EMBL/GenBank/DDBJ databases">
        <authorList>
            <person name="Varghese N."/>
            <person name="Submissions S."/>
        </authorList>
    </citation>
    <scope>NUCLEOTIDE SEQUENCE [LARGE SCALE GENOMIC DNA]</scope>
    <source>
        <strain evidence="4">ATCC 25963</strain>
    </source>
</reference>
<accession>A0A1I2DAR4</accession>
<dbReference type="OrthoDB" id="9814124at2"/>
<proteinExistence type="predicted"/>
<dbReference type="InterPro" id="IPR036291">
    <property type="entry name" value="NAD(P)-bd_dom_sf"/>
</dbReference>
<dbReference type="Pfam" id="PF01370">
    <property type="entry name" value="Epimerase"/>
    <property type="match status" value="1"/>
</dbReference>
<protein>
    <submittedName>
        <fullName evidence="3">Dihydroflavonol-4-reductase</fullName>
    </submittedName>
</protein>
<evidence type="ECO:0000313" key="3">
    <source>
        <dbReference type="EMBL" id="SFE77635.1"/>
    </source>
</evidence>
<evidence type="ECO:0000313" key="4">
    <source>
        <dbReference type="Proteomes" id="UP000199400"/>
    </source>
</evidence>
<dbReference type="EMBL" id="FOMX01000019">
    <property type="protein sequence ID" value="SFE77635.1"/>
    <property type="molecule type" value="Genomic_DNA"/>
</dbReference>
<evidence type="ECO:0000259" key="2">
    <source>
        <dbReference type="Pfam" id="PF01370"/>
    </source>
</evidence>
<dbReference type="InterPro" id="IPR001509">
    <property type="entry name" value="Epimerase_deHydtase"/>
</dbReference>
<evidence type="ECO:0000256" key="1">
    <source>
        <dbReference type="SAM" id="MobiDB-lite"/>
    </source>
</evidence>
<dbReference type="GO" id="GO:0005737">
    <property type="term" value="C:cytoplasm"/>
    <property type="evidence" value="ECO:0007669"/>
    <property type="project" value="TreeGrafter"/>
</dbReference>
<dbReference type="RefSeq" id="WP_143140918.1">
    <property type="nucleotide sequence ID" value="NZ_FOMX01000019.1"/>
</dbReference>
<dbReference type="PANTHER" id="PTHR48079">
    <property type="entry name" value="PROTEIN YEEZ"/>
    <property type="match status" value="1"/>
</dbReference>
<feature type="region of interest" description="Disordered" evidence="1">
    <location>
        <begin position="1"/>
        <end position="20"/>
    </location>
</feature>
<dbReference type="Gene3D" id="3.40.50.720">
    <property type="entry name" value="NAD(P)-binding Rossmann-like Domain"/>
    <property type="match status" value="1"/>
</dbReference>
<sequence length="349" mass="38305">MTTPQSSVPAPPNGKTLVTGASGHVGASLVRHLLAAGEDVRVLVHPRHNNRGIEGLPVERIEGDLLDADSVARAVKGCTRVYHTAAKVSVLSPTEPQMRELWQINVLGTRHVLRAAQRAGVARVVHTSSFSTIGFDPDDPQKPCHEDMPFYPFVEWMPYSRTKVLAEHEALQACADGLDVVIAVSTGVVGPYDYLPSRTGKAMIDFSRGKLRAIIPGGYEAVTTEDLARGHVLAMERGRTGQRYIFSTRYVTMDEMLALFAEQIGTDRRPIALSPRLMSAVARTISKPMAKLFPNVPQHLTPGAVFVLTMQRRADTTRAQQELGFVPGDLPAAVRAWYRFFVDEGMITR</sequence>
<keyword evidence="4" id="KW-1185">Reference proteome</keyword>
<dbReference type="PANTHER" id="PTHR48079:SF6">
    <property type="entry name" value="NAD(P)-BINDING DOMAIN-CONTAINING PROTEIN-RELATED"/>
    <property type="match status" value="1"/>
</dbReference>
<name>A0A1I2DAR4_9BACT</name>
<dbReference type="Proteomes" id="UP000199400">
    <property type="component" value="Unassembled WGS sequence"/>
</dbReference>
<dbReference type="STRING" id="54.SAMN02745121_05496"/>
<dbReference type="InterPro" id="IPR051783">
    <property type="entry name" value="NAD(P)-dependent_oxidoreduct"/>
</dbReference>
<organism evidence="3 4">
    <name type="scientific">Nannocystis exedens</name>
    <dbReference type="NCBI Taxonomy" id="54"/>
    <lineage>
        <taxon>Bacteria</taxon>
        <taxon>Pseudomonadati</taxon>
        <taxon>Myxococcota</taxon>
        <taxon>Polyangia</taxon>
        <taxon>Nannocystales</taxon>
        <taxon>Nannocystaceae</taxon>
        <taxon>Nannocystis</taxon>
    </lineage>
</organism>
<dbReference type="SUPFAM" id="SSF51735">
    <property type="entry name" value="NAD(P)-binding Rossmann-fold domains"/>
    <property type="match status" value="1"/>
</dbReference>
<dbReference type="AlphaFoldDB" id="A0A1I2DAR4"/>
<feature type="domain" description="NAD-dependent epimerase/dehydratase" evidence="2">
    <location>
        <begin position="17"/>
        <end position="243"/>
    </location>
</feature>
<gene>
    <name evidence="3" type="ORF">SAMN02745121_05496</name>
</gene>